<protein>
    <submittedName>
        <fullName evidence="1">Uncharacterized protein</fullName>
    </submittedName>
</protein>
<keyword evidence="2" id="KW-1185">Reference proteome</keyword>
<gene>
    <name evidence="1" type="ORF">D4764_13G0012210</name>
</gene>
<name>A0A5C6PC55_9TELE</name>
<accession>A0A5C6PC55</accession>
<reference evidence="1 2" key="1">
    <citation type="submission" date="2019-04" db="EMBL/GenBank/DDBJ databases">
        <title>Chromosome genome assembly for Takifugu flavidus.</title>
        <authorList>
            <person name="Xiao S."/>
        </authorList>
    </citation>
    <scope>NUCLEOTIDE SEQUENCE [LARGE SCALE GENOMIC DNA]</scope>
    <source>
        <strain evidence="1">HTHZ2018</strain>
        <tissue evidence="1">Muscle</tissue>
    </source>
</reference>
<feature type="non-terminal residue" evidence="1">
    <location>
        <position position="1"/>
    </location>
</feature>
<dbReference type="AlphaFoldDB" id="A0A5C6PC55"/>
<dbReference type="EMBL" id="RHFK02000005">
    <property type="protein sequence ID" value="TWW76559.1"/>
    <property type="molecule type" value="Genomic_DNA"/>
</dbReference>
<comment type="caution">
    <text evidence="1">The sequence shown here is derived from an EMBL/GenBank/DDBJ whole genome shotgun (WGS) entry which is preliminary data.</text>
</comment>
<organism evidence="1 2">
    <name type="scientific">Takifugu flavidus</name>
    <name type="common">sansaifugu</name>
    <dbReference type="NCBI Taxonomy" id="433684"/>
    <lineage>
        <taxon>Eukaryota</taxon>
        <taxon>Metazoa</taxon>
        <taxon>Chordata</taxon>
        <taxon>Craniata</taxon>
        <taxon>Vertebrata</taxon>
        <taxon>Euteleostomi</taxon>
        <taxon>Actinopterygii</taxon>
        <taxon>Neopterygii</taxon>
        <taxon>Teleostei</taxon>
        <taxon>Neoteleostei</taxon>
        <taxon>Acanthomorphata</taxon>
        <taxon>Eupercaria</taxon>
        <taxon>Tetraodontiformes</taxon>
        <taxon>Tetradontoidea</taxon>
        <taxon>Tetraodontidae</taxon>
        <taxon>Takifugu</taxon>
    </lineage>
</organism>
<sequence>TLRWAAELGCVLAAWGRCAMREDGTSPTCCGFRLHQGCCWTRSRRVQPEL</sequence>
<evidence type="ECO:0000313" key="2">
    <source>
        <dbReference type="Proteomes" id="UP000324091"/>
    </source>
</evidence>
<dbReference type="Proteomes" id="UP000324091">
    <property type="component" value="Chromosome 13"/>
</dbReference>
<evidence type="ECO:0000313" key="1">
    <source>
        <dbReference type="EMBL" id="TWW76559.1"/>
    </source>
</evidence>
<proteinExistence type="predicted"/>